<dbReference type="KEGG" id="dqu:106742080"/>
<dbReference type="GeneID" id="106742080"/>
<evidence type="ECO:0000313" key="1">
    <source>
        <dbReference type="Proteomes" id="UP000515204"/>
    </source>
</evidence>
<gene>
    <name evidence="2" type="primary">LOC106742080</name>
</gene>
<dbReference type="Proteomes" id="UP000515204">
    <property type="component" value="Unplaced"/>
</dbReference>
<organism evidence="1 2">
    <name type="scientific">Dinoponera quadriceps</name>
    <name type="common">South American ant</name>
    <dbReference type="NCBI Taxonomy" id="609295"/>
    <lineage>
        <taxon>Eukaryota</taxon>
        <taxon>Metazoa</taxon>
        <taxon>Ecdysozoa</taxon>
        <taxon>Arthropoda</taxon>
        <taxon>Hexapoda</taxon>
        <taxon>Insecta</taxon>
        <taxon>Pterygota</taxon>
        <taxon>Neoptera</taxon>
        <taxon>Endopterygota</taxon>
        <taxon>Hymenoptera</taxon>
        <taxon>Apocrita</taxon>
        <taxon>Aculeata</taxon>
        <taxon>Formicoidea</taxon>
        <taxon>Formicidae</taxon>
        <taxon>Ponerinae</taxon>
        <taxon>Ponerini</taxon>
        <taxon>Dinoponera</taxon>
    </lineage>
</organism>
<protein>
    <submittedName>
        <fullName evidence="2">Uncharacterized protein LOC106742080</fullName>
    </submittedName>
</protein>
<reference evidence="2" key="1">
    <citation type="submission" date="2025-08" db="UniProtKB">
        <authorList>
            <consortium name="RefSeq"/>
        </authorList>
    </citation>
    <scope>IDENTIFICATION</scope>
</reference>
<name>A0A6P3WVJ4_DINQU</name>
<dbReference type="RefSeq" id="XP_014470188.1">
    <property type="nucleotide sequence ID" value="XM_014614702.1"/>
</dbReference>
<proteinExistence type="predicted"/>
<sequence length="189" mass="21637">MHDLGHHKPATEPPRRICCALDRQTCDTPFLRTLSRSSPLNERDRSCLELVRKYLIVSFATCSTRISPTIFHPLEYKIMASKVVVFMLLLVGCSYALPLRATIYGSPLLVVPVVEDLEEPRAYEEAMYTLNDNPSSFDIVKRSVQEASDDDDDLETAAGSNVLRPLFVYRQQIAYRQRAREAFRRGRRI</sequence>
<evidence type="ECO:0000313" key="2">
    <source>
        <dbReference type="RefSeq" id="XP_014470188.1"/>
    </source>
</evidence>
<accession>A0A6P3WVJ4</accession>
<dbReference type="AlphaFoldDB" id="A0A6P3WVJ4"/>
<keyword evidence="1" id="KW-1185">Reference proteome</keyword>
<dbReference type="OrthoDB" id="7700090at2759"/>